<feature type="repeat" description="TPR" evidence="1">
    <location>
        <begin position="608"/>
        <end position="641"/>
    </location>
</feature>
<keyword evidence="1" id="KW-0802">TPR repeat</keyword>
<dbReference type="PROSITE" id="PS50005">
    <property type="entry name" value="TPR"/>
    <property type="match status" value="1"/>
</dbReference>
<dbReference type="AlphaFoldDB" id="D7FPV2"/>
<gene>
    <name evidence="3" type="ORF">Esi_0199_0060</name>
</gene>
<reference evidence="3 4" key="1">
    <citation type="journal article" date="2010" name="Nature">
        <title>The Ectocarpus genome and the independent evolution of multicellularity in brown algae.</title>
        <authorList>
            <person name="Cock J.M."/>
            <person name="Sterck L."/>
            <person name="Rouze P."/>
            <person name="Scornet D."/>
            <person name="Allen A.E."/>
            <person name="Amoutzias G."/>
            <person name="Anthouard V."/>
            <person name="Artiguenave F."/>
            <person name="Aury J.M."/>
            <person name="Badger J.H."/>
            <person name="Beszteri B."/>
            <person name="Billiau K."/>
            <person name="Bonnet E."/>
            <person name="Bothwell J.H."/>
            <person name="Bowler C."/>
            <person name="Boyen C."/>
            <person name="Brownlee C."/>
            <person name="Carrano C.J."/>
            <person name="Charrier B."/>
            <person name="Cho G.Y."/>
            <person name="Coelho S.M."/>
            <person name="Collen J."/>
            <person name="Corre E."/>
            <person name="Da Silva C."/>
            <person name="Delage L."/>
            <person name="Delaroque N."/>
            <person name="Dittami S.M."/>
            <person name="Doulbeau S."/>
            <person name="Elias M."/>
            <person name="Farnham G."/>
            <person name="Gachon C.M."/>
            <person name="Gschloessl B."/>
            <person name="Heesch S."/>
            <person name="Jabbari K."/>
            <person name="Jubin C."/>
            <person name="Kawai H."/>
            <person name="Kimura K."/>
            <person name="Kloareg B."/>
            <person name="Kupper F.C."/>
            <person name="Lang D."/>
            <person name="Le Bail A."/>
            <person name="Leblanc C."/>
            <person name="Lerouge P."/>
            <person name="Lohr M."/>
            <person name="Lopez P.J."/>
            <person name="Martens C."/>
            <person name="Maumus F."/>
            <person name="Michel G."/>
            <person name="Miranda-Saavedra D."/>
            <person name="Morales J."/>
            <person name="Moreau H."/>
            <person name="Motomura T."/>
            <person name="Nagasato C."/>
            <person name="Napoli C.A."/>
            <person name="Nelson D.R."/>
            <person name="Nyvall-Collen P."/>
            <person name="Peters A.F."/>
            <person name="Pommier C."/>
            <person name="Potin P."/>
            <person name="Poulain J."/>
            <person name="Quesneville H."/>
            <person name="Read B."/>
            <person name="Rensing S.A."/>
            <person name="Ritter A."/>
            <person name="Rousvoal S."/>
            <person name="Samanta M."/>
            <person name="Samson G."/>
            <person name="Schroeder D.C."/>
            <person name="Segurens B."/>
            <person name="Strittmatter M."/>
            <person name="Tonon T."/>
            <person name="Tregear J.W."/>
            <person name="Valentin K."/>
            <person name="von Dassow P."/>
            <person name="Yamagishi T."/>
            <person name="Van de Peer Y."/>
            <person name="Wincker P."/>
        </authorList>
    </citation>
    <scope>NUCLEOTIDE SEQUENCE [LARGE SCALE GENOMIC DNA]</scope>
    <source>
        <strain evidence="4">Ec32 / CCAP1310/4</strain>
    </source>
</reference>
<dbReference type="eggNOG" id="ENOG502QS4P">
    <property type="taxonomic scope" value="Eukaryota"/>
</dbReference>
<sequence length="724" mass="80037">MATSQVAVREASCVQQNAADNGVQESPEVIAMLAKLEDALDGNLEPSDWGGSSPPPRHVQHQQRPGGHTASDTRNNNGESGGWDGRQQHNRGAGGIGAGAGNERCVLEDFTQCSKSHLWKLMMSFYDRKGVESWSQGIVPHFITCNAFIGRSYAQVLSGFLRDCVRGAGGMKLDPTEPLYIIELGTGSGKFSFFMLKALLEMKEVCDFPVEKMVYVMTDFTESNFKFWAEHPVLKPFLDSGQLDMAIFDAVNDTTIKLSRSGVLLGPGTCVNPICVVANYLFDTLCHDIFQVDQGKAKEGLISVGSTQKDEPDPLDPEIIQRLDNRFSYQDIPDDYYTDEDGDEPHFKRILDWYVDYAAQGSGGMSILFPVGALRALRRLMTFSDNRAFVISGDKGNNNPEQFKGLMDPHIAVHGSFSVMVNYHSIGAYFTSRGGFALHNPQEEASLKVSTFVLTGDSGDDEDGEWTGEAMDRKDSERSSQFPHLEAAFRTNVEQFGPNDFFVMQKCMKEDAATPTLKSVVALLKLGDWDPDVFYKFRDTILNQVSTAVTKLKKDLCRGIPRVWSNYYMLDKDKDVAFEIGRFYYGIREYENALGFYRDSSESVGQHHVTFHNMGLCYYSMGDLHQAKINFELALDMNANYEKAKSWQRKVHQELNCPEVNGEPNVNGTASTTPAAGTTDAGVPTSPSAEWTVPTPLAPPAGEEADSPGDGLPLAPPAEDLNTR</sequence>
<dbReference type="EMBL" id="FN649738">
    <property type="protein sequence ID" value="CBJ30559.1"/>
    <property type="molecule type" value="Genomic_DNA"/>
</dbReference>
<dbReference type="EMBL" id="FN648374">
    <property type="protein sequence ID" value="CBJ30559.1"/>
    <property type="molecule type" value="Genomic_DNA"/>
</dbReference>
<dbReference type="STRING" id="2880.D7FPV2"/>
<dbReference type="InterPro" id="IPR019734">
    <property type="entry name" value="TPR_rpt"/>
</dbReference>
<feature type="region of interest" description="Disordered" evidence="2">
    <location>
        <begin position="41"/>
        <end position="95"/>
    </location>
</feature>
<organism evidence="3 4">
    <name type="scientific">Ectocarpus siliculosus</name>
    <name type="common">Brown alga</name>
    <name type="synonym">Conferva siliculosa</name>
    <dbReference type="NCBI Taxonomy" id="2880"/>
    <lineage>
        <taxon>Eukaryota</taxon>
        <taxon>Sar</taxon>
        <taxon>Stramenopiles</taxon>
        <taxon>Ochrophyta</taxon>
        <taxon>PX clade</taxon>
        <taxon>Phaeophyceae</taxon>
        <taxon>Ectocarpales</taxon>
        <taxon>Ectocarpaceae</taxon>
        <taxon>Ectocarpus</taxon>
    </lineage>
</organism>
<protein>
    <submittedName>
        <fullName evidence="3">Uncharacterized protein</fullName>
    </submittedName>
</protein>
<proteinExistence type="predicted"/>
<dbReference type="SUPFAM" id="SSF48452">
    <property type="entry name" value="TPR-like"/>
    <property type="match status" value="1"/>
</dbReference>
<dbReference type="OrthoDB" id="64915at2759"/>
<feature type="compositionally biased region" description="Low complexity" evidence="2">
    <location>
        <begin position="668"/>
        <end position="685"/>
    </location>
</feature>
<dbReference type="Gene3D" id="3.40.50.12710">
    <property type="match status" value="1"/>
</dbReference>
<dbReference type="Proteomes" id="UP000002630">
    <property type="component" value="Linkage Group LG13"/>
</dbReference>
<evidence type="ECO:0000256" key="1">
    <source>
        <dbReference type="PROSITE-ProRule" id="PRU00339"/>
    </source>
</evidence>
<dbReference type="SMART" id="SM00028">
    <property type="entry name" value="TPR"/>
    <property type="match status" value="1"/>
</dbReference>
<name>D7FPV2_ECTSI</name>
<feature type="region of interest" description="Disordered" evidence="2">
    <location>
        <begin position="458"/>
        <end position="479"/>
    </location>
</feature>
<accession>D7FPV2</accession>
<keyword evidence="4" id="KW-1185">Reference proteome</keyword>
<dbReference type="InterPro" id="IPR011990">
    <property type="entry name" value="TPR-like_helical_dom_sf"/>
</dbReference>
<dbReference type="InParanoid" id="D7FPV2"/>
<evidence type="ECO:0000313" key="4">
    <source>
        <dbReference type="Proteomes" id="UP000002630"/>
    </source>
</evidence>
<feature type="region of interest" description="Disordered" evidence="2">
    <location>
        <begin position="658"/>
        <end position="724"/>
    </location>
</feature>
<dbReference type="Gene3D" id="1.25.40.10">
    <property type="entry name" value="Tetratricopeptide repeat domain"/>
    <property type="match status" value="1"/>
</dbReference>
<dbReference type="OMA" id="DPHIAVH"/>
<evidence type="ECO:0000256" key="2">
    <source>
        <dbReference type="SAM" id="MobiDB-lite"/>
    </source>
</evidence>
<dbReference type="InterPro" id="IPR038375">
    <property type="entry name" value="NDUFAF7_sf"/>
</dbReference>
<evidence type="ECO:0000313" key="3">
    <source>
        <dbReference type="EMBL" id="CBJ30559.1"/>
    </source>
</evidence>